<dbReference type="InterPro" id="IPR051685">
    <property type="entry name" value="Ycf3/AcsC/BcsC/TPR_MFPF"/>
</dbReference>
<evidence type="ECO:0000256" key="1">
    <source>
        <dbReference type="ARBA" id="ARBA00022737"/>
    </source>
</evidence>
<name>A0A1X6NR59_PORUM</name>
<dbReference type="SUPFAM" id="SSF52540">
    <property type="entry name" value="P-loop containing nucleoside triphosphate hydrolases"/>
    <property type="match status" value="1"/>
</dbReference>
<feature type="compositionally biased region" description="Low complexity" evidence="3">
    <location>
        <begin position="20"/>
        <end position="36"/>
    </location>
</feature>
<feature type="compositionally biased region" description="Gly residues" evidence="3">
    <location>
        <begin position="146"/>
        <end position="164"/>
    </location>
</feature>
<dbReference type="Gene3D" id="1.25.40.10">
    <property type="entry name" value="Tetratricopeptide repeat domain"/>
    <property type="match status" value="4"/>
</dbReference>
<dbReference type="GO" id="GO:0043531">
    <property type="term" value="F:ADP binding"/>
    <property type="evidence" value="ECO:0007669"/>
    <property type="project" value="InterPro"/>
</dbReference>
<evidence type="ECO:0000259" key="4">
    <source>
        <dbReference type="Pfam" id="PF00931"/>
    </source>
</evidence>
<dbReference type="InterPro" id="IPR011990">
    <property type="entry name" value="TPR-like_helical_dom_sf"/>
</dbReference>
<dbReference type="OrthoDB" id="9991317at2759"/>
<dbReference type="PANTHER" id="PTHR44943">
    <property type="entry name" value="CELLULOSE SYNTHASE OPERON PROTEIN C"/>
    <property type="match status" value="1"/>
</dbReference>
<feature type="compositionally biased region" description="Low complexity" evidence="3">
    <location>
        <begin position="109"/>
        <end position="123"/>
    </location>
</feature>
<dbReference type="EMBL" id="KV919172">
    <property type="protein sequence ID" value="OSX71091.1"/>
    <property type="molecule type" value="Genomic_DNA"/>
</dbReference>
<feature type="domain" description="NB-ARC" evidence="4">
    <location>
        <begin position="578"/>
        <end position="747"/>
    </location>
</feature>
<dbReference type="InterPro" id="IPR002182">
    <property type="entry name" value="NB-ARC"/>
</dbReference>
<reference evidence="5 6" key="1">
    <citation type="submission" date="2017-03" db="EMBL/GenBank/DDBJ databases">
        <title>WGS assembly of Porphyra umbilicalis.</title>
        <authorList>
            <person name="Brawley S.H."/>
            <person name="Blouin N.A."/>
            <person name="Ficko-Blean E."/>
            <person name="Wheeler G.L."/>
            <person name="Lohr M."/>
            <person name="Goodson H.V."/>
            <person name="Jenkins J.W."/>
            <person name="Blaby-Haas C.E."/>
            <person name="Helliwell K.E."/>
            <person name="Chan C."/>
            <person name="Marriage T."/>
            <person name="Bhattacharya D."/>
            <person name="Klein A.S."/>
            <person name="Badis Y."/>
            <person name="Brodie J."/>
            <person name="Cao Y."/>
            <person name="Collen J."/>
            <person name="Dittami S.M."/>
            <person name="Gachon C.M."/>
            <person name="Green B.R."/>
            <person name="Karpowicz S."/>
            <person name="Kim J.W."/>
            <person name="Kudahl U."/>
            <person name="Lin S."/>
            <person name="Michel G."/>
            <person name="Mittag M."/>
            <person name="Olson B.J."/>
            <person name="Pangilinan J."/>
            <person name="Peng Y."/>
            <person name="Qiu H."/>
            <person name="Shu S."/>
            <person name="Singer J.T."/>
            <person name="Smith A.G."/>
            <person name="Sprecher B.N."/>
            <person name="Wagner V."/>
            <person name="Wang W."/>
            <person name="Wang Z.-Y."/>
            <person name="Yan J."/>
            <person name="Yarish C."/>
            <person name="Zoeuner-Riek S."/>
            <person name="Zhuang Y."/>
            <person name="Zou Y."/>
            <person name="Lindquist E.A."/>
            <person name="Grimwood J."/>
            <person name="Barry K."/>
            <person name="Rokhsar D.S."/>
            <person name="Schmutz J."/>
            <person name="Stiller J.W."/>
            <person name="Grossman A.R."/>
            <person name="Prochnik S.E."/>
        </authorList>
    </citation>
    <scope>NUCLEOTIDE SEQUENCE [LARGE SCALE GENOMIC DNA]</scope>
    <source>
        <strain evidence="5">4086291</strain>
    </source>
</reference>
<gene>
    <name evidence="5" type="ORF">BU14_0603s0007</name>
</gene>
<keyword evidence="2" id="KW-0802">TPR repeat</keyword>
<evidence type="ECO:0000313" key="5">
    <source>
        <dbReference type="EMBL" id="OSX71091.1"/>
    </source>
</evidence>
<dbReference type="Pfam" id="PF00931">
    <property type="entry name" value="NB-ARC"/>
    <property type="match status" value="1"/>
</dbReference>
<dbReference type="Gene3D" id="3.40.50.300">
    <property type="entry name" value="P-loop containing nucleotide triphosphate hydrolases"/>
    <property type="match status" value="1"/>
</dbReference>
<keyword evidence="1" id="KW-0677">Repeat</keyword>
<feature type="compositionally biased region" description="Low complexity" evidence="3">
    <location>
        <begin position="58"/>
        <end position="69"/>
    </location>
</feature>
<feature type="region of interest" description="Disordered" evidence="3">
    <location>
        <begin position="1"/>
        <end position="169"/>
    </location>
</feature>
<evidence type="ECO:0000256" key="3">
    <source>
        <dbReference type="SAM" id="MobiDB-lite"/>
    </source>
</evidence>
<keyword evidence="6" id="KW-1185">Reference proteome</keyword>
<organism evidence="5 6">
    <name type="scientific">Porphyra umbilicalis</name>
    <name type="common">Purple laver</name>
    <name type="synonym">Red alga</name>
    <dbReference type="NCBI Taxonomy" id="2786"/>
    <lineage>
        <taxon>Eukaryota</taxon>
        <taxon>Rhodophyta</taxon>
        <taxon>Bangiophyceae</taxon>
        <taxon>Bangiales</taxon>
        <taxon>Bangiaceae</taxon>
        <taxon>Porphyra</taxon>
    </lineage>
</organism>
<dbReference type="SUPFAM" id="SSF48452">
    <property type="entry name" value="TPR-like"/>
    <property type="match status" value="3"/>
</dbReference>
<sequence length="1605" mass="170986">MAKFWGACFGRRRGGGGGDPAVVAAVAAPESGSAGPTRPPRHEHAARPPAGVVPGTRPDASPSAAAAIDVTGDTDGGSSSLASARGDCPTPPVDAPAPSSSNGARSRLGVAADGHADTGTDAPGRGDAANDVPQGRTGGDHHAHDGGSGGGTDGRTSTGGGGRSGVSEAARGRGYPIITFTVLSGVRDTLEIANGTKVHACLGRDAYVLWPTPRRGLPASEDDFRKASPARIRLERGGVGALRAATPDDAKDAGVPHTDCLLFMKGTDHSDAPKVSAVTLLLEAPSAAVCTAWAAAGLSLLTPLDDLLSSGAGKGVNAAHVQQVVQAVLPPLPASRGDQPNMVSRMLGRRGRRFVLNAQHWLTPATPGARVGATAIGTGADVVDQLLPAPIVGPALRFGLVVVQLGALAVLADGHAARCEAVVGQCEGVACDLLDRIFAELCGTVTEFTAAYVKQLCMLMVDVEEVLEDVERTFFSPKFNAALGSDTVAGWERLLKGIGKDQITSRVHAAAGHTTDEIRRTMSGMQKKLSSLGRNHVAPTVEEPDLSDYEVGWRPPVLDGNYVTGVDSPGRAEHTIVAMLEQWDRSADAPRVGVCAIGGSGKTTACAGVAACKQVQALVPRGVIWVQLNESSTMESLSTAAVALVHRFCGEAKAKHLLRLVNRGDVLEMAAGYLRAAKVADSSEWLLIIDDVLDDQTSLLHQLLRVVPSTTPVLFTTRSEVVVASVTGAERVLIDSLPDGDARVLLAQALDKRPAKGEPLSSQAEEDALVAPVLEWTERHALSLGIFAALIRNSRGEWRPVVVEWKSKWMDASITRLVNKLDPRRSVRATLDLSRALLPDDVCRAAFEAVGILPASELVGAHVLERLWRPQLGAIGSPAEGSSSSPPHSRIVGGEVVLPGVRRLVLALERAGLLRGERADGELAGIVVHPVICGYARRLLGEDRRTAHERLVEEYAREGATAATDDRDWHVYNFWSTSDDGYWYTHVARHAAASGNLRALVSLMSDKWNRARTQSGSVLGINADTELVLASLRPVVDDVVHKVQADPVLHGTVCWGLATALLRRSRYGMTDDVEEAITLSQRGLQIVPPTVAPTQWGEMQNDLGIAFSTRVIGDEAANIEEALACYGRALEARTRETAPLAWAETQCAMGGAYRRRMDGDKAANVEEALACYGRALEARTRETAPLAWASTQHAMGFAYTQRVEVDKAANVEEALACYGRALEARTRETAPVAWPSTQHAMGFAYTQRVEVDKAANVGEALACYGRALEARTRETAPLAWATTQHEMGLAYRRRVHGDKAANVEEALACYGRALEARTRETAPVAWASTQHAMGLAYTQRLVDGDKAANVEEALACYGRALEARTRETAPLAWASTQHAMGFAYTQRVEVDKAANVEEALACYGRALEARTRETAPLAWATTQHEMGLAHRRRVHGDKVANVEEALACYGRALEARTRETAPLDWASTQHEMGCAYTQLVDGDKAANVEEALACYGRALEARTRETAPLAWASTQDAMGLAYTQRVDGDKAANVEEALACYGRALEAQTRETAPLEWASTQYAMGVAYRQRVDGDKAANVEEAQSCYRRAREVRMEVTSPRASAS</sequence>
<dbReference type="PANTHER" id="PTHR44943:SF4">
    <property type="entry name" value="TPR REPEAT-CONTAINING PROTEIN MJ0798"/>
    <property type="match status" value="1"/>
</dbReference>
<accession>A0A1X6NR59</accession>
<proteinExistence type="predicted"/>
<evidence type="ECO:0000313" key="6">
    <source>
        <dbReference type="Proteomes" id="UP000218209"/>
    </source>
</evidence>
<evidence type="ECO:0000256" key="2">
    <source>
        <dbReference type="ARBA" id="ARBA00022803"/>
    </source>
</evidence>
<protein>
    <recommendedName>
        <fullName evidence="4">NB-ARC domain-containing protein</fullName>
    </recommendedName>
</protein>
<dbReference type="InterPro" id="IPR027417">
    <property type="entry name" value="P-loop_NTPase"/>
</dbReference>
<dbReference type="Proteomes" id="UP000218209">
    <property type="component" value="Unassembled WGS sequence"/>
</dbReference>